<evidence type="ECO:0000256" key="10">
    <source>
        <dbReference type="ARBA" id="ARBA00022984"/>
    </source>
</evidence>
<dbReference type="InterPro" id="IPR015956">
    <property type="entry name" value="Peniciliin-bd_prot_C_sf"/>
</dbReference>
<keyword evidence="6" id="KW-0645">Protease</keyword>
<dbReference type="InterPro" id="IPR018044">
    <property type="entry name" value="Peptidase_S11"/>
</dbReference>
<name>A0A2T0XIF1_9BURK</name>
<evidence type="ECO:0000313" key="17">
    <source>
        <dbReference type="EMBL" id="PRY98716.1"/>
    </source>
</evidence>
<dbReference type="InterPro" id="IPR037167">
    <property type="entry name" value="Peptidase_S11_C_sf"/>
</dbReference>
<sequence length="423" mass="46084">MTTNKQFESNSFQSLVARVQSEKPLARFLVCAAFLMALTVNPNAVTNVKAAAPVTPAPAAPIASVSELSAIPVPALSARAWVSVDVVTGQIIAMSNPDQKVEPASLTKIMTAYLVFNALKEKRLTLEQDVPVSQLAWKTGGSRMFIEPRKPVTIDELLKGLIIQSGNDAAVALAEATGGSVATFAESMNKEARRLGMVNSNFTNPDGLPDPSHVTTVRDLSILARALIVDHPDYFKYYSMKEFVYNKIKQTNRNRLLWTDPTVDGMKTGFTNAAGYCLVATALRGDRRVLTVLVGAETRTARTEESLKLLNWSFQNFDTVKLFGKSQPVVEARVWKGDAESTKLGSLEPIVVTVPKGKVGDIKPMATRPDPLLAPLEEGQKVGHLTLMLDGKVLRAQPLEVLTAVPRAGFFGRMVDAVKLWFY</sequence>
<keyword evidence="9" id="KW-0133">Cell shape</keyword>
<dbReference type="SMART" id="SM00936">
    <property type="entry name" value="PBP5_C"/>
    <property type="match status" value="1"/>
</dbReference>
<proteinExistence type="inferred from homology"/>
<keyword evidence="5" id="KW-0121">Carboxypeptidase</keyword>
<dbReference type="InterPro" id="IPR001967">
    <property type="entry name" value="Peptidase_S11_N"/>
</dbReference>
<dbReference type="PRINTS" id="PR00725">
    <property type="entry name" value="DADACBPTASE1"/>
</dbReference>
<evidence type="ECO:0000256" key="9">
    <source>
        <dbReference type="ARBA" id="ARBA00022960"/>
    </source>
</evidence>
<feature type="active site" description="Proton acceptor" evidence="13">
    <location>
        <position position="108"/>
    </location>
</feature>
<feature type="active site" evidence="13">
    <location>
        <position position="165"/>
    </location>
</feature>
<keyword evidence="10" id="KW-0573">Peptidoglycan synthesis</keyword>
<dbReference type="Proteomes" id="UP000238308">
    <property type="component" value="Unassembled WGS sequence"/>
</dbReference>
<dbReference type="Gene3D" id="2.60.410.10">
    <property type="entry name" value="D-Ala-D-Ala carboxypeptidase, C-terminal domain"/>
    <property type="match status" value="1"/>
</dbReference>
<evidence type="ECO:0000256" key="13">
    <source>
        <dbReference type="PIRSR" id="PIRSR618044-1"/>
    </source>
</evidence>
<dbReference type="Pfam" id="PF07943">
    <property type="entry name" value="PBP5_C"/>
    <property type="match status" value="1"/>
</dbReference>
<dbReference type="SUPFAM" id="SSF56601">
    <property type="entry name" value="beta-lactamase/transpeptidase-like"/>
    <property type="match status" value="1"/>
</dbReference>
<evidence type="ECO:0000256" key="6">
    <source>
        <dbReference type="ARBA" id="ARBA00022670"/>
    </source>
</evidence>
<evidence type="ECO:0000256" key="11">
    <source>
        <dbReference type="ARBA" id="ARBA00023316"/>
    </source>
</evidence>
<comment type="pathway">
    <text evidence="2">Cell wall biogenesis; peptidoglycan biosynthesis.</text>
</comment>
<evidence type="ECO:0000256" key="4">
    <source>
        <dbReference type="ARBA" id="ARBA00012448"/>
    </source>
</evidence>
<keyword evidence="7" id="KW-0732">Signal</keyword>
<evidence type="ECO:0000256" key="3">
    <source>
        <dbReference type="ARBA" id="ARBA00007164"/>
    </source>
</evidence>
<dbReference type="GO" id="GO:0009002">
    <property type="term" value="F:serine-type D-Ala-D-Ala carboxypeptidase activity"/>
    <property type="evidence" value="ECO:0007669"/>
    <property type="project" value="UniProtKB-EC"/>
</dbReference>
<dbReference type="InterPro" id="IPR012907">
    <property type="entry name" value="Peptidase_S11_C"/>
</dbReference>
<dbReference type="GO" id="GO:0071555">
    <property type="term" value="P:cell wall organization"/>
    <property type="evidence" value="ECO:0007669"/>
    <property type="project" value="UniProtKB-KW"/>
</dbReference>
<keyword evidence="8" id="KW-0378">Hydrolase</keyword>
<evidence type="ECO:0000313" key="18">
    <source>
        <dbReference type="Proteomes" id="UP000238308"/>
    </source>
</evidence>
<dbReference type="PANTHER" id="PTHR21581:SF6">
    <property type="entry name" value="TRAFFICKING PROTEIN PARTICLE COMPLEX SUBUNIT 12"/>
    <property type="match status" value="1"/>
</dbReference>
<dbReference type="AlphaFoldDB" id="A0A2T0XIF1"/>
<evidence type="ECO:0000256" key="14">
    <source>
        <dbReference type="PIRSR" id="PIRSR618044-2"/>
    </source>
</evidence>
<protein>
    <recommendedName>
        <fullName evidence="4">serine-type D-Ala-D-Ala carboxypeptidase</fullName>
        <ecNumber evidence="4">3.4.16.4</ecNumber>
    </recommendedName>
</protein>
<organism evidence="17 18">
    <name type="scientific">Jezberella montanilacus</name>
    <dbReference type="NCBI Taxonomy" id="323426"/>
    <lineage>
        <taxon>Bacteria</taxon>
        <taxon>Pseudomonadati</taxon>
        <taxon>Pseudomonadota</taxon>
        <taxon>Betaproteobacteria</taxon>
        <taxon>Burkholderiales</taxon>
        <taxon>Alcaligenaceae</taxon>
        <taxon>Jezberella</taxon>
    </lineage>
</organism>
<dbReference type="UniPathway" id="UPA00219"/>
<evidence type="ECO:0000256" key="1">
    <source>
        <dbReference type="ARBA" id="ARBA00003217"/>
    </source>
</evidence>
<evidence type="ECO:0000256" key="15">
    <source>
        <dbReference type="RuleBase" id="RU004016"/>
    </source>
</evidence>
<dbReference type="InterPro" id="IPR012338">
    <property type="entry name" value="Beta-lactam/transpept-like"/>
</dbReference>
<evidence type="ECO:0000256" key="8">
    <source>
        <dbReference type="ARBA" id="ARBA00022801"/>
    </source>
</evidence>
<comment type="catalytic activity">
    <reaction evidence="12">
        <text>Preferential cleavage: (Ac)2-L-Lys-D-Ala-|-D-Ala. Also transpeptidation of peptidyl-alanyl moieties that are N-acyl substituents of D-alanine.</text>
        <dbReference type="EC" id="3.4.16.4"/>
    </reaction>
</comment>
<accession>A0A2T0XIF1</accession>
<evidence type="ECO:0000259" key="16">
    <source>
        <dbReference type="SMART" id="SM00936"/>
    </source>
</evidence>
<dbReference type="GO" id="GO:0008360">
    <property type="term" value="P:regulation of cell shape"/>
    <property type="evidence" value="ECO:0007669"/>
    <property type="project" value="UniProtKB-KW"/>
</dbReference>
<gene>
    <name evidence="17" type="ORF">BCM14_1550</name>
</gene>
<comment type="function">
    <text evidence="1">Removes C-terminal D-alanyl residues from sugar-peptide cell wall precursors.</text>
</comment>
<dbReference type="GO" id="GO:0006508">
    <property type="term" value="P:proteolysis"/>
    <property type="evidence" value="ECO:0007669"/>
    <property type="project" value="UniProtKB-KW"/>
</dbReference>
<dbReference type="GO" id="GO:0009252">
    <property type="term" value="P:peptidoglycan biosynthetic process"/>
    <property type="evidence" value="ECO:0007669"/>
    <property type="project" value="UniProtKB-UniPathway"/>
</dbReference>
<dbReference type="Pfam" id="PF00768">
    <property type="entry name" value="Peptidase_S11"/>
    <property type="match status" value="1"/>
</dbReference>
<comment type="caution">
    <text evidence="17">The sequence shown here is derived from an EMBL/GenBank/DDBJ whole genome shotgun (WGS) entry which is preliminary data.</text>
</comment>
<keyword evidence="18" id="KW-1185">Reference proteome</keyword>
<evidence type="ECO:0000256" key="2">
    <source>
        <dbReference type="ARBA" id="ARBA00004752"/>
    </source>
</evidence>
<dbReference type="Gene3D" id="3.40.710.10">
    <property type="entry name" value="DD-peptidase/beta-lactamase superfamily"/>
    <property type="match status" value="1"/>
</dbReference>
<evidence type="ECO:0000256" key="12">
    <source>
        <dbReference type="ARBA" id="ARBA00034000"/>
    </source>
</evidence>
<reference evidence="17 18" key="1">
    <citation type="submission" date="2018-03" db="EMBL/GenBank/DDBJ databases">
        <title>Genomic Encyclopedia of Type Strains, Phase III (KMG-III): the genomes of soil and plant-associated and newly described type strains.</title>
        <authorList>
            <person name="Whitman W."/>
        </authorList>
    </citation>
    <scope>NUCLEOTIDE SEQUENCE [LARGE SCALE GENOMIC DNA]</scope>
    <source>
        <strain evidence="17 18">MWH-P2sevCIIIb</strain>
    </source>
</reference>
<feature type="domain" description="Peptidase S11 D-Ala-D-Ala carboxypeptidase A C-terminal" evidence="16">
    <location>
        <begin position="317"/>
        <end position="407"/>
    </location>
</feature>
<feature type="active site" description="Acyl-ester intermediate" evidence="13">
    <location>
        <position position="105"/>
    </location>
</feature>
<dbReference type="EMBL" id="PVTV01000012">
    <property type="protein sequence ID" value="PRY98716.1"/>
    <property type="molecule type" value="Genomic_DNA"/>
</dbReference>
<evidence type="ECO:0000256" key="5">
    <source>
        <dbReference type="ARBA" id="ARBA00022645"/>
    </source>
</evidence>
<evidence type="ECO:0000256" key="7">
    <source>
        <dbReference type="ARBA" id="ARBA00022729"/>
    </source>
</evidence>
<feature type="binding site" evidence="14">
    <location>
        <position position="267"/>
    </location>
    <ligand>
        <name>substrate</name>
    </ligand>
</feature>
<comment type="similarity">
    <text evidence="3 15">Belongs to the peptidase S11 family.</text>
</comment>
<dbReference type="SUPFAM" id="SSF69189">
    <property type="entry name" value="Penicillin-binding protein associated domain"/>
    <property type="match status" value="1"/>
</dbReference>
<dbReference type="EC" id="3.4.16.4" evidence="4"/>
<dbReference type="PANTHER" id="PTHR21581">
    <property type="entry name" value="D-ALANYL-D-ALANINE CARBOXYPEPTIDASE"/>
    <property type="match status" value="1"/>
</dbReference>
<keyword evidence="11" id="KW-0961">Cell wall biogenesis/degradation</keyword>